<gene>
    <name evidence="2" type="ORF">lacNasYZ03_14740</name>
</gene>
<feature type="region of interest" description="Disordered" evidence="1">
    <location>
        <begin position="714"/>
        <end position="748"/>
    </location>
</feature>
<evidence type="ECO:0000313" key="2">
    <source>
        <dbReference type="EMBL" id="GHW01787.1"/>
    </source>
</evidence>
<accession>A0ABQ3WA90</accession>
<comment type="caution">
    <text evidence="2">The sequence shown here is derived from an EMBL/GenBank/DDBJ whole genome shotgun (WGS) entry which is preliminary data.</text>
</comment>
<keyword evidence="3" id="KW-1185">Reference proteome</keyword>
<dbReference type="InterPro" id="IPR024079">
    <property type="entry name" value="MetalloPept_cat_dom_sf"/>
</dbReference>
<dbReference type="RefSeq" id="WP_244666194.1">
    <property type="nucleotide sequence ID" value="NZ_BOCI01000434.1"/>
</dbReference>
<proteinExistence type="predicted"/>
<organism evidence="2 3">
    <name type="scientific">Lactobacillus nasalidis</name>
    <dbReference type="NCBI Taxonomy" id="2797258"/>
    <lineage>
        <taxon>Bacteria</taxon>
        <taxon>Bacillati</taxon>
        <taxon>Bacillota</taxon>
        <taxon>Bacilli</taxon>
        <taxon>Lactobacillales</taxon>
        <taxon>Lactobacillaceae</taxon>
        <taxon>Lactobacillus</taxon>
    </lineage>
</organism>
<evidence type="ECO:0000256" key="1">
    <source>
        <dbReference type="SAM" id="MobiDB-lite"/>
    </source>
</evidence>
<sequence length="1314" mass="140455">MSSLVDQCNTLRATIETQNHSTEGTVGIAGQLQTEDVTGANLDETISNLQNLLTKMQSAIASNQKIVDEDANTANQDRTLIDKIKEANQTISGTASTIKNYDDGIKGNLDAIKRKSQDSEAAGGVVVDNTETQKINTVKTDQNVTATTKVSSIDEANKELSRILADLQKQNTVNNQEAVKAATYKANALANIDDINTWLKEMKQIAENAKTTAGTLNKSVDALAAYKADRLAKLQAEIDEYKKIGYVSEDTLAKMQAVVDGVNDSSITTTTVTVGPSETIDFGDIGQASSANNGAKDGSIDATKETEKKTLTDDTNSALATAKAQDDALVAKINEAYSITDKAIAEMEKAVAEAKEMAKKDSEFQKKLTAFTDSLTTLESQITAADKELEADDKKEGEAILNKITAQIKIARQQVSERKFDDKYLPATASTINSDVADWNTFAKSHSTGSIQDMTSGKAKELVTKLAGSTDQSGDIIDWNMRDIKVGLTPPGKAKIAEMIKDLKGKVSNTSNPRFIYVDSGVDQYSLIAAIKANKDKDVKSNSFGFIWKNGNLKKATWEKNDNTWHTGIGDDFIDYFNNLDPGSGGKSRWLYDNSIGTVKSLNPWYYDYLHQYKINKSYVTAMIMGTAATQAITIPNAFVYYDTATDKTVRLDVKVTMTLTDQNGNPLSNWLLPMDSGGEVVKIFSVSAGEDNKLHVGAGVIFGQYTSADFHGSGGSGTGGTGEGLLLSSSSVGRGGQGSSSPKKQLIPTSVSKVGGPYFGLRLKTKIELVQPDGVSNADWSATSDTIYGKAHHAFNQMPVAVNDIDDKQTIMTSSGNMYLAKSDMSTSTTTINGDKYLVATPKNNSAQVNLSTNDDNNISDFNLVIDDQFTKVFYTQREPNSDASYMSLDVAFGGAGVSILPSSTELPTLSKVSTPPKYTIPSIPTTTVVGGLNTVQVNDVTAKAHTAGTYSIQSNIEYLTAGGGSTQVPTNIAGKLSLDLVKATLEKLKKTSSNTSLVVKRAEDSTVKTSSGNSLTVRFKNSDVKTSSGNSLTVRIKNSTVKTSSGNSLTVRIKNSDVKTSSGNSLVVRRQNDEAGTVTAPVGTIEISSYGPTLTVPKTELVISSPPVLNKSTVTVWPISQNGLNGAVPVVQTDLDGTRTVDMSIYADPSMLEMAEEAISKWNEALEKYKVKISATYTTSVSDLKKGVTVAIMESASSNEAISSYQRAGQSDITLESNAGLSTAVVRDILKGNGIGDVYNKSGTITAGDTLKNSLFTVQINTDGIRQVSTDAKTATFNTLLHELGHVFGLSHDDDDSLMTPSIGNKAFTGEI</sequence>
<dbReference type="SUPFAM" id="SSF55486">
    <property type="entry name" value="Metalloproteases ('zincins'), catalytic domain"/>
    <property type="match status" value="2"/>
</dbReference>
<protein>
    <submittedName>
        <fullName evidence="2">Uncharacterized protein</fullName>
    </submittedName>
</protein>
<dbReference type="Gene3D" id="3.40.390.10">
    <property type="entry name" value="Collagenase (Catalytic Domain)"/>
    <property type="match status" value="1"/>
</dbReference>
<dbReference type="EMBL" id="BOCI01000434">
    <property type="protein sequence ID" value="GHW01787.1"/>
    <property type="molecule type" value="Genomic_DNA"/>
</dbReference>
<name>A0ABQ3WA90_9LACO</name>
<feature type="compositionally biased region" description="Gly residues" evidence="1">
    <location>
        <begin position="714"/>
        <end position="724"/>
    </location>
</feature>
<reference evidence="3" key="1">
    <citation type="submission" date="2021-01" db="EMBL/GenBank/DDBJ databases">
        <title>Draft genome sequence of Nasalis larvatus strain YZ03.</title>
        <authorList>
            <person name="Suzuki-Hashido N."/>
            <person name="Tsuchida S."/>
            <person name="Hayakawa T."/>
        </authorList>
    </citation>
    <scope>NUCLEOTIDE SEQUENCE [LARGE SCALE GENOMIC DNA]</scope>
    <source>
        <strain evidence="3">YZ03</strain>
    </source>
</reference>
<feature type="region of interest" description="Disordered" evidence="1">
    <location>
        <begin position="283"/>
        <end position="302"/>
    </location>
</feature>
<dbReference type="Proteomes" id="UP000616547">
    <property type="component" value="Unassembled WGS sequence"/>
</dbReference>
<evidence type="ECO:0000313" key="3">
    <source>
        <dbReference type="Proteomes" id="UP000616547"/>
    </source>
</evidence>